<gene>
    <name evidence="1" type="ORF">LJ725_14940</name>
</gene>
<dbReference type="RefSeq" id="WP_230551439.1">
    <property type="nucleotide sequence ID" value="NZ_JAJISD010000006.1"/>
</dbReference>
<dbReference type="Proteomes" id="UP001198862">
    <property type="component" value="Unassembled WGS sequence"/>
</dbReference>
<organism evidence="1 2">
    <name type="scientific">Reyranella aquatilis</name>
    <dbReference type="NCBI Taxonomy" id="2035356"/>
    <lineage>
        <taxon>Bacteria</taxon>
        <taxon>Pseudomonadati</taxon>
        <taxon>Pseudomonadota</taxon>
        <taxon>Alphaproteobacteria</taxon>
        <taxon>Hyphomicrobiales</taxon>
        <taxon>Reyranellaceae</taxon>
        <taxon>Reyranella</taxon>
    </lineage>
</organism>
<accession>A0ABS8KW00</accession>
<evidence type="ECO:0000313" key="1">
    <source>
        <dbReference type="EMBL" id="MCC8430269.1"/>
    </source>
</evidence>
<comment type="caution">
    <text evidence="1">The sequence shown here is derived from an EMBL/GenBank/DDBJ whole genome shotgun (WGS) entry which is preliminary data.</text>
</comment>
<evidence type="ECO:0000313" key="2">
    <source>
        <dbReference type="Proteomes" id="UP001198862"/>
    </source>
</evidence>
<name>A0ABS8KW00_9HYPH</name>
<dbReference type="EMBL" id="JAJISD010000006">
    <property type="protein sequence ID" value="MCC8430269.1"/>
    <property type="molecule type" value="Genomic_DNA"/>
</dbReference>
<keyword evidence="2" id="KW-1185">Reference proteome</keyword>
<sequence>MFFSRPNLKPLNIDLISIEGGGSCPSQFWGQTADGRSLYIRYRGGHFGVECEDVKLIDACIGPGFHGDLLVEQACDLAGLTVRGKRLVLSEEARLEAAEHGPILDWSGRTTYWERHFQCAPAQALHFIDTLQLRHPRGVLMEIYFESLPLQGTETHGLFRACRLRKRLSECPDLGVVVFGVEADDQKIAGIVESRDVKLSAVATAFRYSMHFTYRSWNPIRKKSGFSWEEAGRDEDDRWPLRGSVRADFASQDSDARAFVDTVVPVAEACFPEPA</sequence>
<proteinExistence type="predicted"/>
<reference evidence="1 2" key="1">
    <citation type="submission" date="2021-11" db="EMBL/GenBank/DDBJ databases">
        <authorList>
            <person name="Lee D.-H."/>
            <person name="Kim S.-B."/>
        </authorList>
    </citation>
    <scope>NUCLEOTIDE SEQUENCE [LARGE SCALE GENOMIC DNA]</scope>
    <source>
        <strain evidence="1 2">KCTC 52223</strain>
    </source>
</reference>
<protein>
    <submittedName>
        <fullName evidence="1">Uncharacterized protein</fullName>
    </submittedName>
</protein>